<sequence>MRAKPLSLAGIALAGGLALLAGSQTWISFMLDGTHSVETVTGHDVNAALSPVSIAIVAAALALTIAGPIFRRVLGGLVALLGAGLVALTSTALLSPAGAISGRVTELTGITGGDGGSAVIWSSLSGWAWACAAAGLIAAVLGIAVIVTGGRWGAAGRKYDSAKQAPAAGAPDRISDWDALSEGGDPTSSE</sequence>
<keyword evidence="2" id="KW-0812">Transmembrane</keyword>
<organism evidence="3 4">
    <name type="scientific">Leucobacter muris</name>
    <dbReference type="NCBI Taxonomy" id="1935379"/>
    <lineage>
        <taxon>Bacteria</taxon>
        <taxon>Bacillati</taxon>
        <taxon>Actinomycetota</taxon>
        <taxon>Actinomycetes</taxon>
        <taxon>Micrococcales</taxon>
        <taxon>Microbacteriaceae</taxon>
        <taxon>Leucobacter</taxon>
    </lineage>
</organism>
<evidence type="ECO:0000256" key="1">
    <source>
        <dbReference type="SAM" id="MobiDB-lite"/>
    </source>
</evidence>
<gene>
    <name evidence="3" type="ORF">Leucomu_08885</name>
</gene>
<dbReference type="EMBL" id="CP035037">
    <property type="protein sequence ID" value="QAB18018.1"/>
    <property type="molecule type" value="Genomic_DNA"/>
</dbReference>
<evidence type="ECO:0008006" key="5">
    <source>
        <dbReference type="Google" id="ProtNLM"/>
    </source>
</evidence>
<protein>
    <recommendedName>
        <fullName evidence="5">Peptidase</fullName>
    </recommendedName>
</protein>
<feature type="transmembrane region" description="Helical" evidence="2">
    <location>
        <begin position="73"/>
        <end position="94"/>
    </location>
</feature>
<dbReference type="RefSeq" id="WP_017884547.1">
    <property type="nucleotide sequence ID" value="NZ_CP035037.1"/>
</dbReference>
<accession>A0ABX5QG73</accession>
<keyword evidence="2" id="KW-0472">Membrane</keyword>
<dbReference type="Pfam" id="PF09534">
    <property type="entry name" value="Trp_oprn_chp"/>
    <property type="match status" value="1"/>
</dbReference>
<reference evidence="3 4" key="1">
    <citation type="submission" date="2019-01" db="EMBL/GenBank/DDBJ databases">
        <title>Leucobacter muris sp. nov. isolated from the nose of a laboratory mouse.</title>
        <authorList>
            <person name="Benga L."/>
            <person name="Sproeer C."/>
            <person name="Schumann P."/>
            <person name="Verbarg S."/>
            <person name="Bunk B."/>
            <person name="Engelhardt E."/>
            <person name="Benten P.M."/>
            <person name="Sager M."/>
        </authorList>
    </citation>
    <scope>NUCLEOTIDE SEQUENCE [LARGE SCALE GENOMIC DNA]</scope>
    <source>
        <strain evidence="3 4">DSM 101948</strain>
    </source>
</reference>
<feature type="region of interest" description="Disordered" evidence="1">
    <location>
        <begin position="159"/>
        <end position="190"/>
    </location>
</feature>
<proteinExistence type="predicted"/>
<dbReference type="Proteomes" id="UP000285768">
    <property type="component" value="Chromosome"/>
</dbReference>
<evidence type="ECO:0000256" key="2">
    <source>
        <dbReference type="SAM" id="Phobius"/>
    </source>
</evidence>
<dbReference type="InterPro" id="IPR019051">
    <property type="entry name" value="Trp_biosyn_TM_oprn/chp"/>
</dbReference>
<keyword evidence="4" id="KW-1185">Reference proteome</keyword>
<name>A0ABX5QG73_9MICO</name>
<evidence type="ECO:0000313" key="3">
    <source>
        <dbReference type="EMBL" id="QAB18018.1"/>
    </source>
</evidence>
<feature type="transmembrane region" description="Helical" evidence="2">
    <location>
        <begin position="47"/>
        <end position="66"/>
    </location>
</feature>
<keyword evidence="2" id="KW-1133">Transmembrane helix</keyword>
<feature type="transmembrane region" description="Helical" evidence="2">
    <location>
        <begin position="127"/>
        <end position="148"/>
    </location>
</feature>
<evidence type="ECO:0000313" key="4">
    <source>
        <dbReference type="Proteomes" id="UP000285768"/>
    </source>
</evidence>